<evidence type="ECO:0000313" key="6">
    <source>
        <dbReference type="Proteomes" id="UP001281761"/>
    </source>
</evidence>
<dbReference type="CDD" id="cd18793">
    <property type="entry name" value="SF2_C_SNF"/>
    <property type="match status" value="1"/>
</dbReference>
<evidence type="ECO:0000256" key="2">
    <source>
        <dbReference type="SAM" id="MobiDB-lite"/>
    </source>
</evidence>
<dbReference type="InterPro" id="IPR049730">
    <property type="entry name" value="SNF2/RAD54-like_C"/>
</dbReference>
<accession>A0ABQ9XXP2</accession>
<dbReference type="InterPro" id="IPR001650">
    <property type="entry name" value="Helicase_C-like"/>
</dbReference>
<feature type="compositionally biased region" description="Polar residues" evidence="2">
    <location>
        <begin position="904"/>
        <end position="914"/>
    </location>
</feature>
<dbReference type="SMART" id="SM00490">
    <property type="entry name" value="HELICc"/>
    <property type="match status" value="1"/>
</dbReference>
<gene>
    <name evidence="5" type="ORF">BLNAU_8808</name>
</gene>
<evidence type="ECO:0000256" key="1">
    <source>
        <dbReference type="ARBA" id="ARBA00022801"/>
    </source>
</evidence>
<dbReference type="PANTHER" id="PTHR45629">
    <property type="entry name" value="SNF2/RAD54 FAMILY MEMBER"/>
    <property type="match status" value="1"/>
</dbReference>
<dbReference type="GO" id="GO:0016787">
    <property type="term" value="F:hydrolase activity"/>
    <property type="evidence" value="ECO:0007669"/>
    <property type="project" value="UniProtKB-KW"/>
</dbReference>
<dbReference type="Gene3D" id="1.20.120.850">
    <property type="entry name" value="SWI2/SNF2 ATPases, N-terminal domain"/>
    <property type="match status" value="1"/>
</dbReference>
<feature type="domain" description="Helicase C-terminal" evidence="4">
    <location>
        <begin position="567"/>
        <end position="721"/>
    </location>
</feature>
<dbReference type="InterPro" id="IPR018838">
    <property type="entry name" value="ZGRF1-like_N"/>
</dbReference>
<dbReference type="Pfam" id="PF00176">
    <property type="entry name" value="SNF2-rel_dom"/>
    <property type="match status" value="1"/>
</dbReference>
<evidence type="ECO:0000259" key="3">
    <source>
        <dbReference type="PROSITE" id="PS51192"/>
    </source>
</evidence>
<dbReference type="PROSITE" id="PS51194">
    <property type="entry name" value="HELICASE_CTER"/>
    <property type="match status" value="1"/>
</dbReference>
<dbReference type="InterPro" id="IPR014001">
    <property type="entry name" value="Helicase_ATP-bd"/>
</dbReference>
<feature type="region of interest" description="Disordered" evidence="2">
    <location>
        <begin position="511"/>
        <end position="531"/>
    </location>
</feature>
<keyword evidence="6" id="KW-1185">Reference proteome</keyword>
<organism evidence="5 6">
    <name type="scientific">Blattamonas nauphoetae</name>
    <dbReference type="NCBI Taxonomy" id="2049346"/>
    <lineage>
        <taxon>Eukaryota</taxon>
        <taxon>Metamonada</taxon>
        <taxon>Preaxostyla</taxon>
        <taxon>Oxymonadida</taxon>
        <taxon>Blattamonas</taxon>
    </lineage>
</organism>
<dbReference type="Gene3D" id="3.40.50.300">
    <property type="entry name" value="P-loop containing nucleotide triphosphate hydrolases"/>
    <property type="match status" value="1"/>
</dbReference>
<dbReference type="InterPro" id="IPR038718">
    <property type="entry name" value="SNF2-like_sf"/>
</dbReference>
<dbReference type="SUPFAM" id="SSF52540">
    <property type="entry name" value="P-loop containing nucleoside triphosphate hydrolases"/>
    <property type="match status" value="2"/>
</dbReference>
<feature type="compositionally biased region" description="Acidic residues" evidence="2">
    <location>
        <begin position="886"/>
        <end position="901"/>
    </location>
</feature>
<dbReference type="PROSITE" id="PS51192">
    <property type="entry name" value="HELICASE_ATP_BIND_1"/>
    <property type="match status" value="1"/>
</dbReference>
<keyword evidence="1 5" id="KW-0378">Hydrolase</keyword>
<dbReference type="Gene3D" id="3.40.50.10810">
    <property type="entry name" value="Tandem AAA-ATPase domain"/>
    <property type="match status" value="1"/>
</dbReference>
<dbReference type="EC" id="3.6.4.-" evidence="5"/>
<feature type="domain" description="Helicase ATP-binding" evidence="3">
    <location>
        <begin position="226"/>
        <end position="398"/>
    </location>
</feature>
<dbReference type="SMART" id="SM00487">
    <property type="entry name" value="DEXDc"/>
    <property type="match status" value="1"/>
</dbReference>
<proteinExistence type="predicted"/>
<reference evidence="5 6" key="1">
    <citation type="journal article" date="2022" name="bioRxiv">
        <title>Genomics of Preaxostyla Flagellates Illuminates Evolutionary Transitions and the Path Towards Mitochondrial Loss.</title>
        <authorList>
            <person name="Novak L.V.F."/>
            <person name="Treitli S.C."/>
            <person name="Pyrih J."/>
            <person name="Halakuc P."/>
            <person name="Pipaliya S.V."/>
            <person name="Vacek V."/>
            <person name="Brzon O."/>
            <person name="Soukal P."/>
            <person name="Eme L."/>
            <person name="Dacks J.B."/>
            <person name="Karnkowska A."/>
            <person name="Elias M."/>
            <person name="Hampl V."/>
        </authorList>
    </citation>
    <scope>NUCLEOTIDE SEQUENCE [LARGE SCALE GENOMIC DNA]</scope>
    <source>
        <strain evidence="5">NAU3</strain>
        <tissue evidence="5">Gut</tissue>
    </source>
</reference>
<dbReference type="InterPro" id="IPR027417">
    <property type="entry name" value="P-loop_NTPase"/>
</dbReference>
<dbReference type="Proteomes" id="UP001281761">
    <property type="component" value="Unassembled WGS sequence"/>
</dbReference>
<dbReference type="InterPro" id="IPR050496">
    <property type="entry name" value="SNF2_RAD54_helicase_repair"/>
</dbReference>
<dbReference type="PANTHER" id="PTHR45629:SF7">
    <property type="entry name" value="DNA EXCISION REPAIR PROTEIN ERCC-6-RELATED"/>
    <property type="match status" value="1"/>
</dbReference>
<feature type="region of interest" description="Disordered" evidence="2">
    <location>
        <begin position="787"/>
        <end position="922"/>
    </location>
</feature>
<dbReference type="EMBL" id="JARBJD010000058">
    <property type="protein sequence ID" value="KAK2956244.1"/>
    <property type="molecule type" value="Genomic_DNA"/>
</dbReference>
<dbReference type="Pfam" id="PF10382">
    <property type="entry name" value="ZGRF1-like_N"/>
    <property type="match status" value="1"/>
</dbReference>
<feature type="compositionally biased region" description="Acidic residues" evidence="2">
    <location>
        <begin position="815"/>
        <end position="826"/>
    </location>
</feature>
<evidence type="ECO:0000259" key="4">
    <source>
        <dbReference type="PROSITE" id="PS51194"/>
    </source>
</evidence>
<comment type="caution">
    <text evidence="5">The sequence shown here is derived from an EMBL/GenBank/DDBJ whole genome shotgun (WGS) entry which is preliminary data.</text>
</comment>
<protein>
    <submittedName>
        <fullName evidence="5">DNA repair and recombination protein RAD54B</fullName>
        <ecNumber evidence="5">3.6.4.-</ecNumber>
    </submittedName>
</protein>
<sequence length="988" mass="110630">MRALQEAKAKDESTDKEYCFRVMYTQASSKVHKTYADGYLTIINKMCQLYDSEGKVIAKQGLGCKPTDLINGSSLRILNKELEIMSPMPISEVKSGAIFIGPGSRTMAKAQTAAPKFVSKFKTKKSKLEEAQRLEETEIDTSASDKISIANKRILSGTKPLQTSPQKARPLFDPTAPNAIIVNPSHPATDPKGAALVDVVIDPCLGSVLEPHQVEGVRFMFNCITGGGLNGEGGCILADEMGLGKSIQAITLIWTVLKQSAYGVPLIHRAVVVCPLSLITSWKAEFNKWLKHKLVVGYISNEKKEKENDELLSRFCDGTTLSVIVISYETLWTHIARLSKARVGLVICDEGHRLKNHKTKTAETLMQFPTQRRVLLTGTPIQNNLDEFWSMCHFVDDLALGDFTVFKRVFATPITKARDIHASKREQADAQELSEELTRRTSTFLLRRTKEVIALPQKHENIIFCRPSTVQAEIYRRVLQTKLSEAFDSSSSALLLSMFLRLLSDHPGLVAPGSRTTKKKSSKSSTDDDGLEVDEHPLELLYQSVLTDEEKATLDPSNLLCSSKMIILDSLLHHIHTMYPKEKVVISSIFTKMLNFIEELCVQRGYSFVRLDGSTSGRDRQTAITTFTSPHSTTFLFLLSAKAGGVGLNLMCANRIILFEPDWNPSTDEQTMGRVHRHGQKRTVHVYRFISTGTTEEKIIQRQLAKMGLYSTIKFGGKGGLLMGGNEGSIRRFSREDLKNLFQLRLDTRSDTIELMTKSSKDILQSPVRHVDGELFSALDEKKERERVGLEHQETDTPLQPADPKVSSTLTDVGLFDESDDSEIDEVPQKVKREESSDCEEEDKKTMRTDDSTNEQIGPGPSASPTPSPAPSDAEDGFQALLKEMEESEEEDEAQESESSSDDQPFSQPITQEAPNERNWDWSHDYTTVQEEDLVLRKVYRLHSVRSEPTNIYGRGIVQRRPLFPENADNDNFMPITAIMHKMTEGKR</sequence>
<feature type="compositionally biased region" description="Basic and acidic residues" evidence="2">
    <location>
        <begin position="827"/>
        <end position="851"/>
    </location>
</feature>
<dbReference type="CDD" id="cd18004">
    <property type="entry name" value="DEXHc_RAD54"/>
    <property type="match status" value="1"/>
</dbReference>
<dbReference type="InterPro" id="IPR000330">
    <property type="entry name" value="SNF2_N"/>
</dbReference>
<dbReference type="Pfam" id="PF00271">
    <property type="entry name" value="Helicase_C"/>
    <property type="match status" value="1"/>
</dbReference>
<evidence type="ECO:0000313" key="5">
    <source>
        <dbReference type="EMBL" id="KAK2956244.1"/>
    </source>
</evidence>
<name>A0ABQ9XXP2_9EUKA</name>